<dbReference type="Gene3D" id="2.40.50.100">
    <property type="match status" value="1"/>
</dbReference>
<dbReference type="Gene3D" id="2.40.30.170">
    <property type="match status" value="1"/>
</dbReference>
<protein>
    <submittedName>
        <fullName evidence="6">Efflux RND transporter periplasmic adaptor subunit</fullName>
    </submittedName>
</protein>
<evidence type="ECO:0000313" key="7">
    <source>
        <dbReference type="Proteomes" id="UP000321525"/>
    </source>
</evidence>
<keyword evidence="7" id="KW-1185">Reference proteome</keyword>
<dbReference type="NCBIfam" id="TIGR01730">
    <property type="entry name" value="RND_mfp"/>
    <property type="match status" value="1"/>
</dbReference>
<comment type="caution">
    <text evidence="6">The sequence shown here is derived from an EMBL/GenBank/DDBJ whole genome shotgun (WGS) entry which is preliminary data.</text>
</comment>
<keyword evidence="3" id="KW-0812">Transmembrane</keyword>
<feature type="compositionally biased region" description="Low complexity" evidence="2">
    <location>
        <begin position="460"/>
        <end position="470"/>
    </location>
</feature>
<name>A0A5C6QJC7_9GAMM</name>
<dbReference type="Pfam" id="PF25917">
    <property type="entry name" value="BSH_RND"/>
    <property type="match status" value="1"/>
</dbReference>
<dbReference type="GO" id="GO:0015562">
    <property type="term" value="F:efflux transmembrane transporter activity"/>
    <property type="evidence" value="ECO:0007669"/>
    <property type="project" value="TreeGrafter"/>
</dbReference>
<dbReference type="EMBL" id="VOLQ01000009">
    <property type="protein sequence ID" value="TWX68999.1"/>
    <property type="molecule type" value="Genomic_DNA"/>
</dbReference>
<organism evidence="6 8">
    <name type="scientific">Colwellia hornerae</name>
    <dbReference type="NCBI Taxonomy" id="89402"/>
    <lineage>
        <taxon>Bacteria</taxon>
        <taxon>Pseudomonadati</taxon>
        <taxon>Pseudomonadota</taxon>
        <taxon>Gammaproteobacteria</taxon>
        <taxon>Alteromonadales</taxon>
        <taxon>Colwelliaceae</taxon>
        <taxon>Colwellia</taxon>
    </lineage>
</organism>
<evidence type="ECO:0000256" key="1">
    <source>
        <dbReference type="ARBA" id="ARBA00009477"/>
    </source>
</evidence>
<dbReference type="InterPro" id="IPR006143">
    <property type="entry name" value="RND_pump_MFP"/>
</dbReference>
<dbReference type="Proteomes" id="UP000321525">
    <property type="component" value="Unassembled WGS sequence"/>
</dbReference>
<feature type="transmembrane region" description="Helical" evidence="3">
    <location>
        <begin position="20"/>
        <end position="43"/>
    </location>
</feature>
<evidence type="ECO:0000259" key="4">
    <source>
        <dbReference type="Pfam" id="PF25917"/>
    </source>
</evidence>
<feature type="domain" description="Multidrug resistance protein MdtA-like barrel-sandwich hybrid" evidence="4">
    <location>
        <begin position="90"/>
        <end position="227"/>
    </location>
</feature>
<proteinExistence type="inferred from homology"/>
<sequence length="470" mass="50839">MSDNNSPQKPVEVTQKPVVWGVHLIVTIVIFVIAFAIIAAMFASKPTPRKWGGGPPASVGVETVQLTATNYPVWIESYGSAEPLTRTQLVSDVSGRVIEVANNIRAGASFKAGDVLLAIDPRDYQIEVDVAKSTVANAWVKYKEELAQADVAERDWNVKPGSKAGRDLALRIPQVAAALASYDASKAQLAKARLNLDRTQVKAPFDGKILKQMVDLGQVVNPSQTIAEIYSTDYIEVRLPVKAQDLAHIYLPDEYNAPGNEPTDNKEHQSVVLFEGELGGKTYTWEGKLVRSEGAFDSSTRMLYVVAKLDNPFVSSPQLPALRVGQFLRAKIEGTQLKNVYAIPRRAVSQNNMIAVAENGLLQKRAIEPLWTDVESVVISASSLAGDIDNYAAAIDSADQLILTPTANLAAGTRVKSLNDINSTTNEELAKKKISKPAMNEEIQASGSEKQEGLPALKKSPSNSSTSTTD</sequence>
<dbReference type="GO" id="GO:1990281">
    <property type="term" value="C:efflux pump complex"/>
    <property type="evidence" value="ECO:0007669"/>
    <property type="project" value="TreeGrafter"/>
</dbReference>
<dbReference type="Gene3D" id="1.10.287.470">
    <property type="entry name" value="Helix hairpin bin"/>
    <property type="match status" value="1"/>
</dbReference>
<dbReference type="AlphaFoldDB" id="A0A5C6QJC7"/>
<dbReference type="InterPro" id="IPR058625">
    <property type="entry name" value="MdtA-like_BSH"/>
</dbReference>
<dbReference type="RefSeq" id="WP_146799384.1">
    <property type="nucleotide sequence ID" value="NZ_VOLP01000011.1"/>
</dbReference>
<evidence type="ECO:0000313" key="5">
    <source>
        <dbReference type="EMBL" id="TWX60208.1"/>
    </source>
</evidence>
<dbReference type="OrthoDB" id="5730196at2"/>
<keyword evidence="3" id="KW-1133">Transmembrane helix</keyword>
<dbReference type="EMBL" id="VOLR01000010">
    <property type="protein sequence ID" value="TWX60208.1"/>
    <property type="molecule type" value="Genomic_DNA"/>
</dbReference>
<dbReference type="PANTHER" id="PTHR30469">
    <property type="entry name" value="MULTIDRUG RESISTANCE PROTEIN MDTA"/>
    <property type="match status" value="1"/>
</dbReference>
<gene>
    <name evidence="5" type="ORF">ESZ26_08860</name>
    <name evidence="6" type="ORF">ESZ27_06570</name>
</gene>
<evidence type="ECO:0000256" key="3">
    <source>
        <dbReference type="SAM" id="Phobius"/>
    </source>
</evidence>
<feature type="region of interest" description="Disordered" evidence="2">
    <location>
        <begin position="428"/>
        <end position="470"/>
    </location>
</feature>
<evidence type="ECO:0000256" key="2">
    <source>
        <dbReference type="SAM" id="MobiDB-lite"/>
    </source>
</evidence>
<keyword evidence="3" id="KW-0472">Membrane</keyword>
<evidence type="ECO:0000313" key="6">
    <source>
        <dbReference type="EMBL" id="TWX68999.1"/>
    </source>
</evidence>
<reference evidence="6 8" key="1">
    <citation type="submission" date="2019-07" db="EMBL/GenBank/DDBJ databases">
        <title>Genomes of sea-ice associated Colwellia species.</title>
        <authorList>
            <person name="Bowman J.P."/>
        </authorList>
    </citation>
    <scope>NUCLEOTIDE SEQUENCE [LARGE SCALE GENOMIC DNA]</scope>
    <source>
        <strain evidence="5 7">ACAM 607</strain>
        <strain evidence="6 8">IC036</strain>
    </source>
</reference>
<dbReference type="Proteomes" id="UP000321917">
    <property type="component" value="Unassembled WGS sequence"/>
</dbReference>
<accession>A0A5C6QJC7</accession>
<dbReference type="SUPFAM" id="SSF111369">
    <property type="entry name" value="HlyD-like secretion proteins"/>
    <property type="match status" value="1"/>
</dbReference>
<dbReference type="PANTHER" id="PTHR30469:SF12">
    <property type="entry name" value="MULTIDRUG RESISTANCE PROTEIN MDTA"/>
    <property type="match status" value="1"/>
</dbReference>
<evidence type="ECO:0000313" key="8">
    <source>
        <dbReference type="Proteomes" id="UP000321917"/>
    </source>
</evidence>
<comment type="similarity">
    <text evidence="1">Belongs to the membrane fusion protein (MFP) (TC 8.A.1) family.</text>
</comment>